<reference evidence="1 2" key="1">
    <citation type="submission" date="2021-06" db="EMBL/GenBank/DDBJ databases">
        <authorList>
            <person name="Palmer J.M."/>
        </authorList>
    </citation>
    <scope>NUCLEOTIDE SEQUENCE [LARGE SCALE GENOMIC DNA]</scope>
    <source>
        <strain evidence="1 2">CL_MEX2019</strain>
        <tissue evidence="1">Muscle</tissue>
    </source>
</reference>
<comment type="caution">
    <text evidence="1">The sequence shown here is derived from an EMBL/GenBank/DDBJ whole genome shotgun (WGS) entry which is preliminary data.</text>
</comment>
<evidence type="ECO:0000313" key="2">
    <source>
        <dbReference type="Proteomes" id="UP001352852"/>
    </source>
</evidence>
<evidence type="ECO:0000313" key="1">
    <source>
        <dbReference type="EMBL" id="MED6290776.1"/>
    </source>
</evidence>
<evidence type="ECO:0008006" key="3">
    <source>
        <dbReference type="Google" id="ProtNLM"/>
    </source>
</evidence>
<organism evidence="1 2">
    <name type="scientific">Characodon lateralis</name>
    <dbReference type="NCBI Taxonomy" id="208331"/>
    <lineage>
        <taxon>Eukaryota</taxon>
        <taxon>Metazoa</taxon>
        <taxon>Chordata</taxon>
        <taxon>Craniata</taxon>
        <taxon>Vertebrata</taxon>
        <taxon>Euteleostomi</taxon>
        <taxon>Actinopterygii</taxon>
        <taxon>Neopterygii</taxon>
        <taxon>Teleostei</taxon>
        <taxon>Neoteleostei</taxon>
        <taxon>Acanthomorphata</taxon>
        <taxon>Ovalentaria</taxon>
        <taxon>Atherinomorphae</taxon>
        <taxon>Cyprinodontiformes</taxon>
        <taxon>Goodeidae</taxon>
        <taxon>Characodon</taxon>
    </lineage>
</organism>
<gene>
    <name evidence="1" type="ORF">CHARACLAT_016896</name>
</gene>
<dbReference type="EMBL" id="JAHUTJ010066968">
    <property type="protein sequence ID" value="MED6290776.1"/>
    <property type="molecule type" value="Genomic_DNA"/>
</dbReference>
<keyword evidence="2" id="KW-1185">Reference proteome</keyword>
<proteinExistence type="predicted"/>
<sequence length="105" mass="12012">MLNFGQTALLFRHNLLFSGATDDSVIFVLLCLCVSVGRNIALESECYCYLSNTKHSNRVWDLRYRFFFLFAHLLVDCVIFTEPAKADTELFSATWLIALKGKIHS</sequence>
<dbReference type="Proteomes" id="UP001352852">
    <property type="component" value="Unassembled WGS sequence"/>
</dbReference>
<name>A0ABU7EVE8_9TELE</name>
<protein>
    <recommendedName>
        <fullName evidence="3">Secreted protein</fullName>
    </recommendedName>
</protein>
<accession>A0ABU7EVE8</accession>